<evidence type="ECO:0000313" key="2">
    <source>
        <dbReference type="EMBL" id="MFD1546190.1"/>
    </source>
</evidence>
<dbReference type="Pfam" id="PF13577">
    <property type="entry name" value="SnoaL_4"/>
    <property type="match status" value="1"/>
</dbReference>
<evidence type="ECO:0000313" key="3">
    <source>
        <dbReference type="Proteomes" id="UP001597097"/>
    </source>
</evidence>
<proteinExistence type="predicted"/>
<sequence>MARELSMEDRQAIGRTLALTGHIFDRGELNRLEEIFTPKVVYDLSDVGAGTFEGVEAIRNGALKLGAGNPIAHHVTNIVITGQEDDLVTAQSKGLIIMADGSVASVTHLDTLRSEDSTWRISRRVILAQRTPLGGLHLTHTGER</sequence>
<evidence type="ECO:0000259" key="1">
    <source>
        <dbReference type="Pfam" id="PF13577"/>
    </source>
</evidence>
<reference evidence="3" key="1">
    <citation type="journal article" date="2019" name="Int. J. Syst. Evol. Microbiol.">
        <title>The Global Catalogue of Microorganisms (GCM) 10K type strain sequencing project: providing services to taxonomists for standard genome sequencing and annotation.</title>
        <authorList>
            <consortium name="The Broad Institute Genomics Platform"/>
            <consortium name="The Broad Institute Genome Sequencing Center for Infectious Disease"/>
            <person name="Wu L."/>
            <person name="Ma J."/>
        </authorList>
    </citation>
    <scope>NUCLEOTIDE SEQUENCE [LARGE SCALE GENOMIC DNA]</scope>
    <source>
        <strain evidence="3">CGMCC 1.15399</strain>
    </source>
</reference>
<organism evidence="2 3">
    <name type="scientific">Nonomuraea guangzhouensis</name>
    <dbReference type="NCBI Taxonomy" id="1291555"/>
    <lineage>
        <taxon>Bacteria</taxon>
        <taxon>Bacillati</taxon>
        <taxon>Actinomycetota</taxon>
        <taxon>Actinomycetes</taxon>
        <taxon>Streptosporangiales</taxon>
        <taxon>Streptosporangiaceae</taxon>
        <taxon>Nonomuraea</taxon>
    </lineage>
</organism>
<keyword evidence="3" id="KW-1185">Reference proteome</keyword>
<protein>
    <submittedName>
        <fullName evidence="2">Nuclear transport factor 2 family protein</fullName>
    </submittedName>
</protein>
<name>A0ABW4GUJ8_9ACTN</name>
<feature type="domain" description="SnoaL-like" evidence="1">
    <location>
        <begin position="7"/>
        <end position="124"/>
    </location>
</feature>
<gene>
    <name evidence="2" type="ORF">ACFSJ0_54785</name>
</gene>
<dbReference type="RefSeq" id="WP_219537582.1">
    <property type="nucleotide sequence ID" value="NZ_JAHKRM010000039.1"/>
</dbReference>
<comment type="caution">
    <text evidence="2">The sequence shown here is derived from an EMBL/GenBank/DDBJ whole genome shotgun (WGS) entry which is preliminary data.</text>
</comment>
<dbReference type="EMBL" id="JBHUCM010000059">
    <property type="protein sequence ID" value="MFD1546190.1"/>
    <property type="molecule type" value="Genomic_DNA"/>
</dbReference>
<dbReference type="InterPro" id="IPR037401">
    <property type="entry name" value="SnoaL-like"/>
</dbReference>
<dbReference type="Proteomes" id="UP001597097">
    <property type="component" value="Unassembled WGS sequence"/>
</dbReference>
<accession>A0ABW4GUJ8</accession>